<dbReference type="Pfam" id="PF25927">
    <property type="entry name" value="DUF7972"/>
    <property type="match status" value="1"/>
</dbReference>
<evidence type="ECO:0000313" key="3">
    <source>
        <dbReference type="Proteomes" id="UP001430455"/>
    </source>
</evidence>
<evidence type="ECO:0000256" key="1">
    <source>
        <dbReference type="SAM" id="Phobius"/>
    </source>
</evidence>
<dbReference type="RefSeq" id="WP_220580841.1">
    <property type="nucleotide sequence ID" value="NZ_RKLT01000005.1"/>
</dbReference>
<protein>
    <submittedName>
        <fullName evidence="2">Uncharacterized protein</fullName>
    </submittedName>
</protein>
<keyword evidence="1" id="KW-0472">Membrane</keyword>
<sequence>MERGVSSSVSTTEGFRERALHWFLLGGNRIAVAACLTVAVVVIIGGLLWAGLLTVGPRSQAATVFASGLTSGVVTLVTISLSINQFILSRVFGTPDTLSERLDGTRSLRGTVEELSGEPASPNDPAEFLSLTATTLSDRASSFEETVADSDREVPDGVRDAMRGLREYGDDIDDHLESEENIVDVLDVVLGTEYAQNMTAVRHIRNAHAEELPRKLRENLDAVDDLLEAIAVSRQFFKTLSLQQDFARLSRIVVYTGLVALVTSISLTFLYRTNSTTTIPPSLLPLVVSLGIGVIVSPFAAFIAYILRAATIARRTVSVGPFIPPEKQ</sequence>
<accession>A0AAW4PDA7</accession>
<feature type="transmembrane region" description="Helical" evidence="1">
    <location>
        <begin position="30"/>
        <end position="52"/>
    </location>
</feature>
<keyword evidence="3" id="KW-1185">Reference proteome</keyword>
<dbReference type="InterPro" id="IPR058278">
    <property type="entry name" value="DUF7972"/>
</dbReference>
<gene>
    <name evidence="2" type="ORF">EGH23_15210</name>
</gene>
<comment type="caution">
    <text evidence="2">The sequence shown here is derived from an EMBL/GenBank/DDBJ whole genome shotgun (WGS) entry which is preliminary data.</text>
</comment>
<name>A0AAW4PDA7_9EURY</name>
<dbReference type="AlphaFoldDB" id="A0AAW4PDA7"/>
<reference evidence="2 3" key="1">
    <citation type="submission" date="2021-06" db="EMBL/GenBank/DDBJ databases">
        <title>Halomicroarcula sp. a new haloarchaeum isolated from saline soil.</title>
        <authorList>
            <person name="Duran-Viseras A."/>
            <person name="Sanchez-Porro C."/>
            <person name="Ventosa A."/>
        </authorList>
    </citation>
    <scope>NUCLEOTIDE SEQUENCE [LARGE SCALE GENOMIC DNA]</scope>
    <source>
        <strain evidence="2 3">F27</strain>
    </source>
</reference>
<feature type="transmembrane region" description="Helical" evidence="1">
    <location>
        <begin position="252"/>
        <end position="271"/>
    </location>
</feature>
<dbReference type="Proteomes" id="UP001430455">
    <property type="component" value="Unassembled WGS sequence"/>
</dbReference>
<organism evidence="2 3">
    <name type="scientific">Haloarcula nitratireducens</name>
    <dbReference type="NCBI Taxonomy" id="2487749"/>
    <lineage>
        <taxon>Archaea</taxon>
        <taxon>Methanobacteriati</taxon>
        <taxon>Methanobacteriota</taxon>
        <taxon>Stenosarchaea group</taxon>
        <taxon>Halobacteria</taxon>
        <taxon>Halobacteriales</taxon>
        <taxon>Haloarculaceae</taxon>
        <taxon>Haloarcula</taxon>
    </lineage>
</organism>
<keyword evidence="1" id="KW-0812">Transmembrane</keyword>
<evidence type="ECO:0000313" key="2">
    <source>
        <dbReference type="EMBL" id="MBX0296226.1"/>
    </source>
</evidence>
<dbReference type="EMBL" id="RKLT01000005">
    <property type="protein sequence ID" value="MBX0296226.1"/>
    <property type="molecule type" value="Genomic_DNA"/>
</dbReference>
<feature type="transmembrane region" description="Helical" evidence="1">
    <location>
        <begin position="64"/>
        <end position="83"/>
    </location>
</feature>
<proteinExistence type="predicted"/>
<feature type="transmembrane region" description="Helical" evidence="1">
    <location>
        <begin position="283"/>
        <end position="307"/>
    </location>
</feature>
<keyword evidence="1" id="KW-1133">Transmembrane helix</keyword>